<accession>A0A378QEZ2</accession>
<organism evidence="1 2">
    <name type="scientific">Moraxella lacunata</name>
    <dbReference type="NCBI Taxonomy" id="477"/>
    <lineage>
        <taxon>Bacteria</taxon>
        <taxon>Pseudomonadati</taxon>
        <taxon>Pseudomonadota</taxon>
        <taxon>Gammaproteobacteria</taxon>
        <taxon>Moraxellales</taxon>
        <taxon>Moraxellaceae</taxon>
        <taxon>Moraxella</taxon>
    </lineage>
</organism>
<evidence type="ECO:0000313" key="1">
    <source>
        <dbReference type="EMBL" id="STY99261.1"/>
    </source>
</evidence>
<dbReference type="Proteomes" id="UP000254107">
    <property type="component" value="Unassembled WGS sequence"/>
</dbReference>
<sequence length="161" mass="19182">MEKDNFYNVYTNNEKIKKFLNKTVLKIIQKSYELICNEARNKNLYTYELKYDSKAFHLINCSTYDKFCLLDMKDCQKEILIWLLNDAKMSSYKKFIRDIKPLNLDINLLDKYLKFLFGNFSSTVLSEIEYLYEKEINIKERLNSLSIIDNGSLLFEDDLSG</sequence>
<proteinExistence type="predicted"/>
<dbReference type="RefSeq" id="WP_115247270.1">
    <property type="nucleotide sequence ID" value="NZ_UGQC01000001.1"/>
</dbReference>
<gene>
    <name evidence="1" type="ORF">NCTC7911_00635</name>
</gene>
<dbReference type="GeneID" id="302269288"/>
<reference evidence="1 2" key="1">
    <citation type="submission" date="2018-06" db="EMBL/GenBank/DDBJ databases">
        <authorList>
            <consortium name="Pathogen Informatics"/>
            <person name="Doyle S."/>
        </authorList>
    </citation>
    <scope>NUCLEOTIDE SEQUENCE [LARGE SCALE GENOMIC DNA]</scope>
    <source>
        <strain evidence="1 2">NCTC7911</strain>
    </source>
</reference>
<protein>
    <submittedName>
        <fullName evidence="1">Uncharacterized protein</fullName>
    </submittedName>
</protein>
<name>A0A378QEZ2_MORLA</name>
<dbReference type="EMBL" id="UGQC01000001">
    <property type="protein sequence ID" value="STY99261.1"/>
    <property type="molecule type" value="Genomic_DNA"/>
</dbReference>
<dbReference type="AlphaFoldDB" id="A0A378QEZ2"/>
<evidence type="ECO:0000313" key="2">
    <source>
        <dbReference type="Proteomes" id="UP000254107"/>
    </source>
</evidence>
<keyword evidence="2" id="KW-1185">Reference proteome</keyword>